<evidence type="ECO:0000313" key="6">
    <source>
        <dbReference type="Proteomes" id="UP001644750"/>
    </source>
</evidence>
<dbReference type="EMBL" id="CYXY01000007">
    <property type="protein sequence ID" value="CUM92735.1"/>
    <property type="molecule type" value="Genomic_DNA"/>
</dbReference>
<dbReference type="EMBL" id="CZAU01000006">
    <property type="protein sequence ID" value="CUP24440.1"/>
    <property type="molecule type" value="Genomic_DNA"/>
</dbReference>
<evidence type="ECO:0000313" key="5">
    <source>
        <dbReference type="Proteomes" id="UP000095564"/>
    </source>
</evidence>
<reference evidence="3 6" key="2">
    <citation type="journal article" date="2020" name="Cell Host Microbe">
        <title>Functional and Genomic Variation between Human-Derived Isolates of Lachnospiraceae Reveals Inter- and Intra-Species Diversity.</title>
        <authorList>
            <person name="Sorbara M.T."/>
            <person name="Littmann E.R."/>
            <person name="Fontana E."/>
            <person name="Moody T.U."/>
            <person name="Kohout C.E."/>
            <person name="Gjonbalaj M."/>
            <person name="Eaton V."/>
            <person name="Seok R."/>
            <person name="Leiner I.M."/>
            <person name="Pamer E.G."/>
        </authorList>
    </citation>
    <scope>NUCLEOTIDE SEQUENCE [LARGE SCALE GENOMIC DNA]</scope>
    <source>
        <strain evidence="3 6">MSK.14.57</strain>
    </source>
</reference>
<dbReference type="Proteomes" id="UP000095564">
    <property type="component" value="Unassembled WGS sequence"/>
</dbReference>
<reference evidence="3" key="3">
    <citation type="submission" date="2020-02" db="EMBL/GenBank/DDBJ databases">
        <authorList>
            <person name="Littmann E."/>
            <person name="Sorbara M."/>
        </authorList>
    </citation>
    <scope>NUCLEOTIDE SEQUENCE</scope>
    <source>
        <strain evidence="3">MSK.14.57</strain>
    </source>
</reference>
<evidence type="ECO:0000313" key="3">
    <source>
        <dbReference type="EMBL" id="NSJ80281.1"/>
    </source>
</evidence>
<sequence>MKEEKFLQKSKEMQATVYRHAYCNCCGTEFVPNDEYIVCPQCGSEYSEENDYVELYS</sequence>
<dbReference type="Proteomes" id="UP001644750">
    <property type="component" value="Unassembled WGS sequence"/>
</dbReference>
<gene>
    <name evidence="2" type="ORF">ERS852520_00926</name>
    <name evidence="1" type="ORF">ERS852571_01433</name>
    <name evidence="3" type="ORF">G5A72_11960</name>
</gene>
<dbReference type="Proteomes" id="UP000095553">
    <property type="component" value="Unassembled WGS sequence"/>
</dbReference>
<keyword evidence="6" id="KW-1185">Reference proteome</keyword>
<evidence type="ECO:0000313" key="4">
    <source>
        <dbReference type="Proteomes" id="UP000095553"/>
    </source>
</evidence>
<accession>A0A174LRU0</accession>
<dbReference type="EMBL" id="JAAITB010000028">
    <property type="protein sequence ID" value="NSJ80281.1"/>
    <property type="molecule type" value="Genomic_DNA"/>
</dbReference>
<proteinExistence type="predicted"/>
<organism evidence="2 5">
    <name type="scientific">Anaerostipes hadrus</name>
    <dbReference type="NCBI Taxonomy" id="649756"/>
    <lineage>
        <taxon>Bacteria</taxon>
        <taxon>Bacillati</taxon>
        <taxon>Bacillota</taxon>
        <taxon>Clostridia</taxon>
        <taxon>Lachnospirales</taxon>
        <taxon>Lachnospiraceae</taxon>
        <taxon>Anaerostipes</taxon>
    </lineage>
</organism>
<dbReference type="OrthoDB" id="9785138at2"/>
<dbReference type="RefSeq" id="WP_155511620.1">
    <property type="nucleotide sequence ID" value="NZ_BAABYN010000001.1"/>
</dbReference>
<dbReference type="SUPFAM" id="SSF144020">
    <property type="entry name" value="FdhE-like"/>
    <property type="match status" value="1"/>
</dbReference>
<dbReference type="AlphaFoldDB" id="A0A174LRU0"/>
<evidence type="ECO:0000313" key="2">
    <source>
        <dbReference type="EMBL" id="CUP24440.1"/>
    </source>
</evidence>
<reference evidence="4 5" key="1">
    <citation type="submission" date="2015-09" db="EMBL/GenBank/DDBJ databases">
        <authorList>
            <consortium name="Pathogen Informatics"/>
        </authorList>
    </citation>
    <scope>NUCLEOTIDE SEQUENCE [LARGE SCALE GENOMIC DNA]</scope>
    <source>
        <strain evidence="2 5">2789STDY5834908</strain>
        <strain evidence="1 4">2789STDY5834959</strain>
    </source>
</reference>
<dbReference type="InterPro" id="IPR024064">
    <property type="entry name" value="FdhE-like_sf"/>
</dbReference>
<protein>
    <submittedName>
        <fullName evidence="3">Hydrogenase maturation nickel metallochaperone HypA</fullName>
    </submittedName>
    <submittedName>
        <fullName evidence="2">Zn finger protein HypA/HybF (Possibly regulating hydrogenase expression)</fullName>
    </submittedName>
</protein>
<evidence type="ECO:0000313" key="1">
    <source>
        <dbReference type="EMBL" id="CUM92735.1"/>
    </source>
</evidence>
<name>A0A174LRU0_ANAHA</name>